<comment type="similarity">
    <text evidence="4">Belongs to the ubiquitin-conjugating enzyme family.</text>
</comment>
<evidence type="ECO:0000256" key="1">
    <source>
        <dbReference type="ARBA" id="ARBA00022679"/>
    </source>
</evidence>
<sequence length="158" mass="17931">MGEDSQMHSRNETMSRIMRDLMKMHSDSPPGISAAPVSDDIMHWQAIILGPEDTPWENGIFELTVDFPDDYPHKPPRFKFVTNMYHPNIYVDGSICLDILQTNWSSVYDISAVLNSIRSLLTDPNPNSPANVEAARLFVTDKDAYEQQVFRCVQLSLA</sequence>
<dbReference type="GO" id="GO:0005524">
    <property type="term" value="F:ATP binding"/>
    <property type="evidence" value="ECO:0007669"/>
    <property type="project" value="UniProtKB-UniRule"/>
</dbReference>
<protein>
    <submittedName>
        <fullName evidence="6">Ubiquitin-conjugating enzyme</fullName>
    </submittedName>
</protein>
<proteinExistence type="inferred from homology"/>
<organism evidence="6 7">
    <name type="scientific">Carpediemonas membranifera</name>
    <dbReference type="NCBI Taxonomy" id="201153"/>
    <lineage>
        <taxon>Eukaryota</taxon>
        <taxon>Metamonada</taxon>
        <taxon>Carpediemonas-like organisms</taxon>
        <taxon>Carpediemonas</taxon>
    </lineage>
</organism>
<dbReference type="CDD" id="cd23790">
    <property type="entry name" value="UBCc_UBE2A_2B"/>
    <property type="match status" value="1"/>
</dbReference>
<keyword evidence="1" id="KW-0808">Transferase</keyword>
<keyword evidence="4" id="KW-0067">ATP-binding</keyword>
<dbReference type="EMBL" id="JAHDYR010000062">
    <property type="protein sequence ID" value="KAG9391100.1"/>
    <property type="molecule type" value="Genomic_DNA"/>
</dbReference>
<dbReference type="SMART" id="SM00212">
    <property type="entry name" value="UBCc"/>
    <property type="match status" value="1"/>
</dbReference>
<evidence type="ECO:0000256" key="2">
    <source>
        <dbReference type="ARBA" id="ARBA00022786"/>
    </source>
</evidence>
<dbReference type="InterPro" id="IPR000608">
    <property type="entry name" value="UBC"/>
</dbReference>
<dbReference type="AlphaFoldDB" id="A0A8J6ASC5"/>
<keyword evidence="2 4" id="KW-0833">Ubl conjugation pathway</keyword>
<evidence type="ECO:0000313" key="7">
    <source>
        <dbReference type="Proteomes" id="UP000717585"/>
    </source>
</evidence>
<dbReference type="InterPro" id="IPR016135">
    <property type="entry name" value="UBQ-conjugating_enzyme/RWD"/>
</dbReference>
<dbReference type="PROSITE" id="PS50127">
    <property type="entry name" value="UBC_2"/>
    <property type="match status" value="1"/>
</dbReference>
<dbReference type="Gene3D" id="3.10.110.10">
    <property type="entry name" value="Ubiquitin Conjugating Enzyme"/>
    <property type="match status" value="1"/>
</dbReference>
<dbReference type="PROSITE" id="PS00183">
    <property type="entry name" value="UBC_1"/>
    <property type="match status" value="1"/>
</dbReference>
<dbReference type="FunFam" id="3.10.110.10:FF:000090">
    <property type="entry name" value="Ubiquitin-conjugating enzyme E2-17 kDa"/>
    <property type="match status" value="1"/>
</dbReference>
<dbReference type="SUPFAM" id="SSF54495">
    <property type="entry name" value="UBC-like"/>
    <property type="match status" value="1"/>
</dbReference>
<name>A0A8J6ASC5_9EUKA</name>
<evidence type="ECO:0000313" key="6">
    <source>
        <dbReference type="EMBL" id="KAG9391100.1"/>
    </source>
</evidence>
<comment type="caution">
    <text evidence="6">The sequence shown here is derived from an EMBL/GenBank/DDBJ whole genome shotgun (WGS) entry which is preliminary data.</text>
</comment>
<dbReference type="Proteomes" id="UP000717585">
    <property type="component" value="Unassembled WGS sequence"/>
</dbReference>
<feature type="domain" description="UBC core" evidence="5">
    <location>
        <begin position="12"/>
        <end position="158"/>
    </location>
</feature>
<evidence type="ECO:0000259" key="5">
    <source>
        <dbReference type="PROSITE" id="PS50127"/>
    </source>
</evidence>
<dbReference type="OrthoDB" id="9984419at2759"/>
<dbReference type="InterPro" id="IPR050113">
    <property type="entry name" value="Ub_conjugating_enzyme"/>
</dbReference>
<keyword evidence="7" id="KW-1185">Reference proteome</keyword>
<dbReference type="InterPro" id="IPR023313">
    <property type="entry name" value="UBQ-conjugating_AS"/>
</dbReference>
<dbReference type="PANTHER" id="PTHR24067">
    <property type="entry name" value="UBIQUITIN-CONJUGATING ENZYME E2"/>
    <property type="match status" value="1"/>
</dbReference>
<dbReference type="GO" id="GO:0016740">
    <property type="term" value="F:transferase activity"/>
    <property type="evidence" value="ECO:0007669"/>
    <property type="project" value="UniProtKB-KW"/>
</dbReference>
<evidence type="ECO:0000256" key="3">
    <source>
        <dbReference type="PROSITE-ProRule" id="PRU10133"/>
    </source>
</evidence>
<feature type="active site" description="Glycyl thioester intermediate" evidence="3">
    <location>
        <position position="96"/>
    </location>
</feature>
<keyword evidence="4" id="KW-0547">Nucleotide-binding</keyword>
<dbReference type="Pfam" id="PF00179">
    <property type="entry name" value="UQ_con"/>
    <property type="match status" value="1"/>
</dbReference>
<reference evidence="6" key="1">
    <citation type="submission" date="2021-05" db="EMBL/GenBank/DDBJ databases">
        <title>A free-living protist that lacks canonical eukaryotic 1 DNA replication and segregation systems.</title>
        <authorList>
            <person name="Salas-Leiva D.E."/>
            <person name="Tromer E.C."/>
            <person name="Curtis B.A."/>
            <person name="Jerlstrom-Hultqvist J."/>
            <person name="Kolisko M."/>
            <person name="Yi Z."/>
            <person name="Salas-Leiva J.S."/>
            <person name="Gallot-Lavallee L."/>
            <person name="Kops G.J.P.L."/>
            <person name="Archibald J.M."/>
            <person name="Simpson A.G.B."/>
            <person name="Roger A.J."/>
        </authorList>
    </citation>
    <scope>NUCLEOTIDE SEQUENCE</scope>
    <source>
        <strain evidence="6">BICM</strain>
    </source>
</reference>
<gene>
    <name evidence="6" type="ORF">J8273_7374</name>
</gene>
<accession>A0A8J6ASC5</accession>
<evidence type="ECO:0000256" key="4">
    <source>
        <dbReference type="RuleBase" id="RU362109"/>
    </source>
</evidence>